<organism evidence="4 5">
    <name type="scientific">Streptomyces sannanensis</name>
    <dbReference type="NCBI Taxonomy" id="285536"/>
    <lineage>
        <taxon>Bacteria</taxon>
        <taxon>Bacillati</taxon>
        <taxon>Actinomycetota</taxon>
        <taxon>Actinomycetes</taxon>
        <taxon>Kitasatosporales</taxon>
        <taxon>Streptomycetaceae</taxon>
        <taxon>Streptomyces</taxon>
    </lineage>
</organism>
<dbReference type="Proteomes" id="UP001499990">
    <property type="component" value="Unassembled WGS sequence"/>
</dbReference>
<dbReference type="InterPro" id="IPR037143">
    <property type="entry name" value="4-PPantetheinyl_Trfase_dom_sf"/>
</dbReference>
<comment type="caution">
    <text evidence="4">The sequence shown here is derived from an EMBL/GenBank/DDBJ whole genome shotgun (WGS) entry which is preliminary data.</text>
</comment>
<feature type="domain" description="4'-phosphopantetheinyl transferase" evidence="3">
    <location>
        <begin position="114"/>
        <end position="205"/>
    </location>
</feature>
<protein>
    <recommendedName>
        <fullName evidence="3">4'-phosphopantetheinyl transferase domain-containing protein</fullName>
    </recommendedName>
</protein>
<keyword evidence="2" id="KW-0808">Transferase</keyword>
<evidence type="ECO:0000259" key="3">
    <source>
        <dbReference type="Pfam" id="PF01648"/>
    </source>
</evidence>
<evidence type="ECO:0000256" key="2">
    <source>
        <dbReference type="ARBA" id="ARBA00022679"/>
    </source>
</evidence>
<dbReference type="Pfam" id="PF01648">
    <property type="entry name" value="ACPS"/>
    <property type="match status" value="1"/>
</dbReference>
<sequence length="245" mass="25680">MSAVQPATVAWAVWSPVADRPAVRALLDESERARYAALWAAGDRARFAAGRALAKSVLGRLTGAPAGSLRFSRTCRLCGGPHGGPRLAGSGYRFSLSHADDLVVLAVCDRGSPGVDVERPGRRDFARLAGRALSTAEARDFSGLPSGLLNWAGCRYWTRKEALLKATGHGLSLPMREITVTRPGRAAALIDWAGRYEASEFGLVDLGAGGYAAGGVAALAVHGAPGVEVAEFSVDDPLDDPPDFQ</sequence>
<dbReference type="SUPFAM" id="SSF56214">
    <property type="entry name" value="4'-phosphopantetheinyl transferase"/>
    <property type="match status" value="2"/>
</dbReference>
<keyword evidence="5" id="KW-1185">Reference proteome</keyword>
<reference evidence="5" key="1">
    <citation type="journal article" date="2019" name="Int. J. Syst. Evol. Microbiol.">
        <title>The Global Catalogue of Microorganisms (GCM) 10K type strain sequencing project: providing services to taxonomists for standard genome sequencing and annotation.</title>
        <authorList>
            <consortium name="The Broad Institute Genomics Platform"/>
            <consortium name="The Broad Institute Genome Sequencing Center for Infectious Disease"/>
            <person name="Wu L."/>
            <person name="Ma J."/>
        </authorList>
    </citation>
    <scope>NUCLEOTIDE SEQUENCE [LARGE SCALE GENOMIC DNA]</scope>
    <source>
        <strain evidence="5">JCM 9651</strain>
    </source>
</reference>
<dbReference type="InterPro" id="IPR008278">
    <property type="entry name" value="4-PPantetheinyl_Trfase_dom"/>
</dbReference>
<dbReference type="PANTHER" id="PTHR12215:SF10">
    <property type="entry name" value="L-AMINOADIPATE-SEMIALDEHYDE DEHYDROGENASE-PHOSPHOPANTETHEINYL TRANSFERASE"/>
    <property type="match status" value="1"/>
</dbReference>
<dbReference type="InterPro" id="IPR050559">
    <property type="entry name" value="P-Pant_transferase_sf"/>
</dbReference>
<evidence type="ECO:0000256" key="1">
    <source>
        <dbReference type="ARBA" id="ARBA00010990"/>
    </source>
</evidence>
<evidence type="ECO:0000313" key="4">
    <source>
        <dbReference type="EMBL" id="GAA3375050.1"/>
    </source>
</evidence>
<accession>A0ABP6SFA3</accession>
<evidence type="ECO:0000313" key="5">
    <source>
        <dbReference type="Proteomes" id="UP001499990"/>
    </source>
</evidence>
<name>A0ABP6SFA3_9ACTN</name>
<dbReference type="RefSeq" id="WP_345039779.1">
    <property type="nucleotide sequence ID" value="NZ_BAAAYL010000001.1"/>
</dbReference>
<dbReference type="PANTHER" id="PTHR12215">
    <property type="entry name" value="PHOSPHOPANTETHEINE TRANSFERASE"/>
    <property type="match status" value="1"/>
</dbReference>
<proteinExistence type="inferred from homology"/>
<comment type="similarity">
    <text evidence="1">Belongs to the P-Pant transferase superfamily. Gsp/Sfp/HetI/AcpT family.</text>
</comment>
<gene>
    <name evidence="4" type="ORF">GCM10020367_41330</name>
</gene>
<dbReference type="EMBL" id="BAAAYL010000001">
    <property type="protein sequence ID" value="GAA3375050.1"/>
    <property type="molecule type" value="Genomic_DNA"/>
</dbReference>
<dbReference type="Gene3D" id="3.90.470.20">
    <property type="entry name" value="4'-phosphopantetheinyl transferase domain"/>
    <property type="match status" value="2"/>
</dbReference>